<feature type="binding site" evidence="5">
    <location>
        <begin position="26"/>
        <end position="33"/>
    </location>
    <ligand>
        <name>ATP</name>
        <dbReference type="ChEBI" id="CHEBI:30616"/>
    </ligand>
</feature>
<feature type="compositionally biased region" description="Polar residues" evidence="8">
    <location>
        <begin position="880"/>
        <end position="892"/>
    </location>
</feature>
<dbReference type="InterPro" id="IPR000253">
    <property type="entry name" value="FHA_dom"/>
</dbReference>
<dbReference type="OrthoDB" id="3176171at2759"/>
<feature type="compositionally biased region" description="Basic and acidic residues" evidence="8">
    <location>
        <begin position="324"/>
        <end position="346"/>
    </location>
</feature>
<dbReference type="AlphaFoldDB" id="A0A2G8KC28"/>
<dbReference type="Gene3D" id="2.60.200.20">
    <property type="match status" value="1"/>
</dbReference>
<dbReference type="Proteomes" id="UP000230750">
    <property type="component" value="Unassembled WGS sequence"/>
</dbReference>
<feature type="region of interest" description="Disordered" evidence="8">
    <location>
        <begin position="319"/>
        <end position="350"/>
    </location>
</feature>
<dbReference type="Gene3D" id="3.40.850.10">
    <property type="entry name" value="Kinesin motor domain"/>
    <property type="match status" value="2"/>
</dbReference>
<dbReference type="InterPro" id="IPR001752">
    <property type="entry name" value="Kinesin_motor_dom"/>
</dbReference>
<sequence length="943" mass="104449">MVFDDLGQGVLDNAFQGFNCSLFAYGQTGAGKSYSMVGYGKNKGIVPITCDVLFQTMEKGDGSTNPKLGLFYCQGLKNVPVGSYKEIEGKIDEGTANRTVAATQMNATSSRAHTVVTIIFNQIKKNEVGQETKKTSVINLVDLAGSERADSTGATGDRLKEGANINKSLSSLGNVISALADLSMGKKKVLVPYRDSVLTKLLQNALGGNSKTIMIAALSPADINYDETLGTLRYADRAKKIKNKAVVNENPVEKLIRELREENERLKNALTGEALPTPEASSGMTAAELEKMKKDMEEEIRAQLMANQEAMSDMDWDSKLQQTRSEEQETTGKKEVQESRKSKEPHFANLNEDNMLSGVVIHFLGASETTIGRKDADPAPSITLSGLSIQKQHAKVTNESGDIQLMPASPGAKIKVNGVPLTGPHALQHLDRVVFGSNHMYVFKNPSNPTVPEGIPKNIDWEFAQKELASAKGFTSWGGAGLTKEQQLAQDQILELLPMVNEVNGVSEELNKHKNFEIVLISGAAQEGNNKETKVTVKMKNLLNGNTWLWDRGKFINRRYVVQDLYQRFLDGDEDVMKLPKEEDPFWEPAEDTLIGTANVFLQSLGFALDFDDKITITDFKGNEEGHLYVNITPCTQQGKPLADEDSFVEDPSELLGKPFHFKVTIRSGEIHKSRYSKGTSVKYKFMDDAEYVQTETFKETLSPAYNHNRVVSIPTITQEHLDHFEQQSITFLVYGLQVDTEPDPRVSKLTTRELRQMENMNAGVDKSLARHGSVSFNKSDNADEHTQLKGELVLLKRKYERLEKKERRLQDLCKEWEDKPADQQDYEAFHRAVSAVAHSTGTRLKTRVQMLNKEEDSVSVYSFELDEESRRNAYESNGVAGSNKQATNGHASQDPKASDSKQANGTSNGNHHEHTNGISSKSEETNGTNGKSDDVRMPTTPS</sequence>
<dbReference type="GO" id="GO:0003777">
    <property type="term" value="F:microtubule motor activity"/>
    <property type="evidence" value="ECO:0007669"/>
    <property type="project" value="InterPro"/>
</dbReference>
<evidence type="ECO:0000256" key="6">
    <source>
        <dbReference type="RuleBase" id="RU000394"/>
    </source>
</evidence>
<evidence type="ECO:0000313" key="10">
    <source>
        <dbReference type="EMBL" id="PIK45533.1"/>
    </source>
</evidence>
<dbReference type="GO" id="GO:0005874">
    <property type="term" value="C:microtubule"/>
    <property type="evidence" value="ECO:0007669"/>
    <property type="project" value="UniProtKB-KW"/>
</dbReference>
<evidence type="ECO:0000256" key="4">
    <source>
        <dbReference type="ARBA" id="ARBA00023175"/>
    </source>
</evidence>
<feature type="coiled-coil region" evidence="7">
    <location>
        <begin position="249"/>
        <end position="306"/>
    </location>
</feature>
<feature type="compositionally biased region" description="Polar residues" evidence="8">
    <location>
        <begin position="901"/>
        <end position="910"/>
    </location>
</feature>
<keyword evidence="3 7" id="KW-0175">Coiled coil</keyword>
<dbReference type="SUPFAM" id="SSF49879">
    <property type="entry name" value="SMAD/FHA domain"/>
    <property type="match status" value="1"/>
</dbReference>
<feature type="coiled-coil region" evidence="7">
    <location>
        <begin position="786"/>
        <end position="820"/>
    </location>
</feature>
<dbReference type="FunFam" id="2.60.200.20:FF:000034">
    <property type="entry name" value="kinesin-like protein KIF28P"/>
    <property type="match status" value="1"/>
</dbReference>
<evidence type="ECO:0000256" key="1">
    <source>
        <dbReference type="ARBA" id="ARBA00022741"/>
    </source>
</evidence>
<accession>A0A2G8KC28</accession>
<dbReference type="PANTHER" id="PTHR47117">
    <property type="entry name" value="STAR-RELATED LIPID TRANSFER PROTEIN 9"/>
    <property type="match status" value="1"/>
</dbReference>
<evidence type="ECO:0000256" key="5">
    <source>
        <dbReference type="PROSITE-ProRule" id="PRU00283"/>
    </source>
</evidence>
<dbReference type="Pfam" id="PF12423">
    <property type="entry name" value="KIF1B"/>
    <property type="match status" value="1"/>
</dbReference>
<dbReference type="GO" id="GO:0007018">
    <property type="term" value="P:microtubule-based movement"/>
    <property type="evidence" value="ECO:0007669"/>
    <property type="project" value="InterPro"/>
</dbReference>
<dbReference type="InterPro" id="IPR027417">
    <property type="entry name" value="P-loop_NTPase"/>
</dbReference>
<feature type="region of interest" description="Disordered" evidence="8">
    <location>
        <begin position="877"/>
        <end position="943"/>
    </location>
</feature>
<comment type="caution">
    <text evidence="10">The sequence shown here is derived from an EMBL/GenBank/DDBJ whole genome shotgun (WGS) entry which is preliminary data.</text>
</comment>
<evidence type="ECO:0000313" key="11">
    <source>
        <dbReference type="Proteomes" id="UP000230750"/>
    </source>
</evidence>
<feature type="domain" description="Kinesin motor" evidence="9">
    <location>
        <begin position="1"/>
        <end position="241"/>
    </location>
</feature>
<evidence type="ECO:0000256" key="8">
    <source>
        <dbReference type="SAM" id="MobiDB-lite"/>
    </source>
</evidence>
<reference evidence="10 11" key="1">
    <citation type="journal article" date="2017" name="PLoS Biol.">
        <title>The sea cucumber genome provides insights into morphological evolution and visceral regeneration.</title>
        <authorList>
            <person name="Zhang X."/>
            <person name="Sun L."/>
            <person name="Yuan J."/>
            <person name="Sun Y."/>
            <person name="Gao Y."/>
            <person name="Zhang L."/>
            <person name="Li S."/>
            <person name="Dai H."/>
            <person name="Hamel J.F."/>
            <person name="Liu C."/>
            <person name="Yu Y."/>
            <person name="Liu S."/>
            <person name="Lin W."/>
            <person name="Guo K."/>
            <person name="Jin S."/>
            <person name="Xu P."/>
            <person name="Storey K.B."/>
            <person name="Huan P."/>
            <person name="Zhang T."/>
            <person name="Zhou Y."/>
            <person name="Zhang J."/>
            <person name="Lin C."/>
            <person name="Li X."/>
            <person name="Xing L."/>
            <person name="Huo D."/>
            <person name="Sun M."/>
            <person name="Wang L."/>
            <person name="Mercier A."/>
            <person name="Li F."/>
            <person name="Yang H."/>
            <person name="Xiang J."/>
        </authorList>
    </citation>
    <scope>NUCLEOTIDE SEQUENCE [LARGE SCALE GENOMIC DNA]</scope>
    <source>
        <strain evidence="10">Shaxun</strain>
        <tissue evidence="10">Muscle</tissue>
    </source>
</reference>
<dbReference type="SUPFAM" id="SSF52540">
    <property type="entry name" value="P-loop containing nucleoside triphosphate hydrolases"/>
    <property type="match status" value="1"/>
</dbReference>
<dbReference type="CDD" id="cd22709">
    <property type="entry name" value="FHA_KIF28P"/>
    <property type="match status" value="1"/>
</dbReference>
<gene>
    <name evidence="10" type="ORF">BSL78_17604</name>
</gene>
<evidence type="ECO:0000259" key="9">
    <source>
        <dbReference type="PROSITE" id="PS50067"/>
    </source>
</evidence>
<dbReference type="PROSITE" id="PS00411">
    <property type="entry name" value="KINESIN_MOTOR_1"/>
    <property type="match status" value="1"/>
</dbReference>
<dbReference type="InterPro" id="IPR019821">
    <property type="entry name" value="Kinesin_motor_CS"/>
</dbReference>
<dbReference type="Pfam" id="PF00225">
    <property type="entry name" value="Kinesin"/>
    <property type="match status" value="2"/>
</dbReference>
<evidence type="ECO:0000256" key="7">
    <source>
        <dbReference type="SAM" id="Coils"/>
    </source>
</evidence>
<dbReference type="EMBL" id="MRZV01000707">
    <property type="protein sequence ID" value="PIK45533.1"/>
    <property type="molecule type" value="Genomic_DNA"/>
</dbReference>
<name>A0A2G8KC28_STIJA</name>
<dbReference type="PRINTS" id="PR00380">
    <property type="entry name" value="KINESINHEAVY"/>
</dbReference>
<dbReference type="InterPro" id="IPR022140">
    <property type="entry name" value="Kinesin-like_KIF1-typ"/>
</dbReference>
<keyword evidence="4 5" id="KW-0505">Motor protein</keyword>
<keyword evidence="11" id="KW-1185">Reference proteome</keyword>
<evidence type="ECO:0000256" key="2">
    <source>
        <dbReference type="ARBA" id="ARBA00022840"/>
    </source>
</evidence>
<keyword evidence="1 5" id="KW-0547">Nucleotide-binding</keyword>
<protein>
    <recommendedName>
        <fullName evidence="6">Kinesin-like protein</fullName>
    </recommendedName>
</protein>
<dbReference type="GO" id="GO:0008017">
    <property type="term" value="F:microtubule binding"/>
    <property type="evidence" value="ECO:0007669"/>
    <property type="project" value="InterPro"/>
</dbReference>
<dbReference type="SMART" id="SM00129">
    <property type="entry name" value="KISc"/>
    <property type="match status" value="1"/>
</dbReference>
<comment type="similarity">
    <text evidence="5 6">Belongs to the TRAFAC class myosin-kinesin ATPase superfamily. Kinesin family.</text>
</comment>
<proteinExistence type="inferred from homology"/>
<dbReference type="PROSITE" id="PS50067">
    <property type="entry name" value="KINESIN_MOTOR_2"/>
    <property type="match status" value="1"/>
</dbReference>
<dbReference type="GO" id="GO:0005524">
    <property type="term" value="F:ATP binding"/>
    <property type="evidence" value="ECO:0007669"/>
    <property type="project" value="UniProtKB-UniRule"/>
</dbReference>
<keyword evidence="2 5" id="KW-0067">ATP-binding</keyword>
<evidence type="ECO:0000256" key="3">
    <source>
        <dbReference type="ARBA" id="ARBA00023054"/>
    </source>
</evidence>
<organism evidence="10 11">
    <name type="scientific">Stichopus japonicus</name>
    <name type="common">Sea cucumber</name>
    <dbReference type="NCBI Taxonomy" id="307972"/>
    <lineage>
        <taxon>Eukaryota</taxon>
        <taxon>Metazoa</taxon>
        <taxon>Echinodermata</taxon>
        <taxon>Eleutherozoa</taxon>
        <taxon>Echinozoa</taxon>
        <taxon>Holothuroidea</taxon>
        <taxon>Aspidochirotacea</taxon>
        <taxon>Aspidochirotida</taxon>
        <taxon>Stichopodidae</taxon>
        <taxon>Apostichopus</taxon>
    </lineage>
</organism>
<dbReference type="InterPro" id="IPR036961">
    <property type="entry name" value="Kinesin_motor_dom_sf"/>
</dbReference>
<dbReference type="STRING" id="307972.A0A2G8KC28"/>
<dbReference type="FunFam" id="3.40.850.10:FF:000167">
    <property type="entry name" value="Uncharacterized protein"/>
    <property type="match status" value="1"/>
</dbReference>
<dbReference type="Pfam" id="PF00498">
    <property type="entry name" value="FHA"/>
    <property type="match status" value="1"/>
</dbReference>
<dbReference type="InterPro" id="IPR008984">
    <property type="entry name" value="SMAD_FHA_dom_sf"/>
</dbReference>
<keyword evidence="6" id="KW-0493">Microtubule</keyword>
<feature type="compositionally biased region" description="Polar residues" evidence="8">
    <location>
        <begin position="917"/>
        <end position="931"/>
    </location>
</feature>